<dbReference type="Proteomes" id="UP000729402">
    <property type="component" value="Unassembled WGS sequence"/>
</dbReference>
<accession>A0A8J5SJY2</accession>
<evidence type="ECO:0000313" key="2">
    <source>
        <dbReference type="Proteomes" id="UP000729402"/>
    </source>
</evidence>
<comment type="caution">
    <text evidence="1">The sequence shown here is derived from an EMBL/GenBank/DDBJ whole genome shotgun (WGS) entry which is preliminary data.</text>
</comment>
<proteinExistence type="predicted"/>
<reference evidence="1" key="1">
    <citation type="journal article" date="2021" name="bioRxiv">
        <title>Whole Genome Assembly and Annotation of Northern Wild Rice, Zizania palustris L., Supports a Whole Genome Duplication in the Zizania Genus.</title>
        <authorList>
            <person name="Haas M."/>
            <person name="Kono T."/>
            <person name="Macchietto M."/>
            <person name="Millas R."/>
            <person name="McGilp L."/>
            <person name="Shao M."/>
            <person name="Duquette J."/>
            <person name="Hirsch C.N."/>
            <person name="Kimball J."/>
        </authorList>
    </citation>
    <scope>NUCLEOTIDE SEQUENCE</scope>
    <source>
        <tissue evidence="1">Fresh leaf tissue</tissue>
    </source>
</reference>
<keyword evidence="2" id="KW-1185">Reference proteome</keyword>
<sequence>MACSCGLLRPPLPLPSLAHRPRPRDAWGLGAQQIRKAFEEESRADCRAKSGDAPPLACAATGVQCAGLYFSWLWLRLRLRLGGARNMCGMAPQ</sequence>
<gene>
    <name evidence="1" type="ORF">GUJ93_ZPchr0006g41688</name>
</gene>
<protein>
    <submittedName>
        <fullName evidence="1">Uncharacterized protein</fullName>
    </submittedName>
</protein>
<dbReference type="AlphaFoldDB" id="A0A8J5SJY2"/>
<reference evidence="1" key="2">
    <citation type="submission" date="2021-02" db="EMBL/GenBank/DDBJ databases">
        <authorList>
            <person name="Kimball J.A."/>
            <person name="Haas M.W."/>
            <person name="Macchietto M."/>
            <person name="Kono T."/>
            <person name="Duquette J."/>
            <person name="Shao M."/>
        </authorList>
    </citation>
    <scope>NUCLEOTIDE SEQUENCE</scope>
    <source>
        <tissue evidence="1">Fresh leaf tissue</tissue>
    </source>
</reference>
<organism evidence="1 2">
    <name type="scientific">Zizania palustris</name>
    <name type="common">Northern wild rice</name>
    <dbReference type="NCBI Taxonomy" id="103762"/>
    <lineage>
        <taxon>Eukaryota</taxon>
        <taxon>Viridiplantae</taxon>
        <taxon>Streptophyta</taxon>
        <taxon>Embryophyta</taxon>
        <taxon>Tracheophyta</taxon>
        <taxon>Spermatophyta</taxon>
        <taxon>Magnoliopsida</taxon>
        <taxon>Liliopsida</taxon>
        <taxon>Poales</taxon>
        <taxon>Poaceae</taxon>
        <taxon>BOP clade</taxon>
        <taxon>Oryzoideae</taxon>
        <taxon>Oryzeae</taxon>
        <taxon>Zizaniinae</taxon>
        <taxon>Zizania</taxon>
    </lineage>
</organism>
<evidence type="ECO:0000313" key="1">
    <source>
        <dbReference type="EMBL" id="KAG8070722.1"/>
    </source>
</evidence>
<name>A0A8J5SJY2_ZIZPA</name>
<dbReference type="EMBL" id="JAAALK010000283">
    <property type="protein sequence ID" value="KAG8070722.1"/>
    <property type="molecule type" value="Genomic_DNA"/>
</dbReference>